<organism evidence="2 3">
    <name type="scientific">Rhodotorula taiwanensis</name>
    <dbReference type="NCBI Taxonomy" id="741276"/>
    <lineage>
        <taxon>Eukaryota</taxon>
        <taxon>Fungi</taxon>
        <taxon>Dikarya</taxon>
        <taxon>Basidiomycota</taxon>
        <taxon>Pucciniomycotina</taxon>
        <taxon>Microbotryomycetes</taxon>
        <taxon>Sporidiobolales</taxon>
        <taxon>Sporidiobolaceae</taxon>
        <taxon>Rhodotorula</taxon>
    </lineage>
</organism>
<sequence length="460" mass="51607">MALSIKRNCGMSPKPEVVKDVLRNSNRECRTVSLLHLPNELLLQILEHLCRDFADNDHGRPTAGPTIDLLLVCRRLYPLAVSLRLRKIRLKGETTDVDSILAYLIRTLGAFEAVHELEVHLNSVVEYDMVLPAILSRLTHLCALRIVDDPDESGDDDDDDLADSWCRIDELLIRCSNLRYLELDPARLVDEVDFATCVRPIRHLAMNAANNSLRAVSFLQNAQPTRLCLHVTASAAPPELAWETLQQLEIEFAPGLAGLPTAFLTTLRNVLYSRGGNNIALDLLAITIRTTDCDLNELLLRTRLAFMACNIGKLLIRSIGRGFDISALPWVWPTLRTLELAMPHTGISRRLKSFKHSMKALATALPEMPDLIRLTLVNVNLSECDCCAKPTVDRLLAPEVDLSLDFPALHVFLQHLVRSSVLDFRIRTTASAESSELGVEARCQRTTRSEEFTVERWTVE</sequence>
<dbReference type="Proteomes" id="UP000237144">
    <property type="component" value="Unassembled WGS sequence"/>
</dbReference>
<evidence type="ECO:0000313" key="2">
    <source>
        <dbReference type="EMBL" id="POY73841.1"/>
    </source>
</evidence>
<evidence type="ECO:0000313" key="3">
    <source>
        <dbReference type="Proteomes" id="UP000237144"/>
    </source>
</evidence>
<feature type="domain" description="F-box" evidence="1">
    <location>
        <begin position="31"/>
        <end position="49"/>
    </location>
</feature>
<keyword evidence="3" id="KW-1185">Reference proteome</keyword>
<dbReference type="InterPro" id="IPR001810">
    <property type="entry name" value="F-box_dom"/>
</dbReference>
<reference evidence="2 3" key="1">
    <citation type="journal article" date="2018" name="Front. Microbiol.">
        <title>Prospects for Fungal Bioremediation of Acidic Radioactive Waste Sites: Characterization and Genome Sequence of Rhodotorula taiwanensis MD1149.</title>
        <authorList>
            <person name="Tkavc R."/>
            <person name="Matrosova V.Y."/>
            <person name="Grichenko O.E."/>
            <person name="Gostincar C."/>
            <person name="Volpe R.P."/>
            <person name="Klimenkova P."/>
            <person name="Gaidamakova E.K."/>
            <person name="Zhou C.E."/>
            <person name="Stewart B.J."/>
            <person name="Lyman M.G."/>
            <person name="Malfatti S.A."/>
            <person name="Rubinfeld B."/>
            <person name="Courtot M."/>
            <person name="Singh J."/>
            <person name="Dalgard C.L."/>
            <person name="Hamilton T."/>
            <person name="Frey K.G."/>
            <person name="Gunde-Cimerman N."/>
            <person name="Dugan L."/>
            <person name="Daly M.J."/>
        </authorList>
    </citation>
    <scope>NUCLEOTIDE SEQUENCE [LARGE SCALE GENOMIC DNA]</scope>
    <source>
        <strain evidence="2 3">MD1149</strain>
    </source>
</reference>
<proteinExistence type="predicted"/>
<dbReference type="SUPFAM" id="SSF52047">
    <property type="entry name" value="RNI-like"/>
    <property type="match status" value="1"/>
</dbReference>
<comment type="caution">
    <text evidence="2">The sequence shown here is derived from an EMBL/GenBank/DDBJ whole genome shotgun (WGS) entry which is preliminary data.</text>
</comment>
<dbReference type="EMBL" id="PJQD01000034">
    <property type="protein sequence ID" value="POY73841.1"/>
    <property type="molecule type" value="Genomic_DNA"/>
</dbReference>
<accession>A0A2S5BAT5</accession>
<evidence type="ECO:0000259" key="1">
    <source>
        <dbReference type="PROSITE" id="PS50181"/>
    </source>
</evidence>
<protein>
    <recommendedName>
        <fullName evidence="1">F-box domain-containing protein</fullName>
    </recommendedName>
</protein>
<gene>
    <name evidence="2" type="ORF">BMF94_3100</name>
</gene>
<dbReference type="AlphaFoldDB" id="A0A2S5BAT5"/>
<name>A0A2S5BAT5_9BASI</name>
<dbReference type="PROSITE" id="PS50181">
    <property type="entry name" value="FBOX"/>
    <property type="match status" value="1"/>
</dbReference>